<gene>
    <name evidence="2" type="ORF">PEL8287_01729</name>
</gene>
<dbReference type="EMBL" id="FWFL01000004">
    <property type="protein sequence ID" value="SLN36481.1"/>
    <property type="molecule type" value="Genomic_DNA"/>
</dbReference>
<organism evidence="2 3">
    <name type="scientific">Roseovarius litorisediminis</name>
    <dbReference type="NCBI Taxonomy" id="1312363"/>
    <lineage>
        <taxon>Bacteria</taxon>
        <taxon>Pseudomonadati</taxon>
        <taxon>Pseudomonadota</taxon>
        <taxon>Alphaproteobacteria</taxon>
        <taxon>Rhodobacterales</taxon>
        <taxon>Roseobacteraceae</taxon>
        <taxon>Roseovarius</taxon>
    </lineage>
</organism>
<keyword evidence="3" id="KW-1185">Reference proteome</keyword>
<feature type="compositionally biased region" description="Basic and acidic residues" evidence="1">
    <location>
        <begin position="173"/>
        <end position="189"/>
    </location>
</feature>
<evidence type="ECO:0000313" key="3">
    <source>
        <dbReference type="Proteomes" id="UP000193827"/>
    </source>
</evidence>
<proteinExistence type="predicted"/>
<reference evidence="2 3" key="1">
    <citation type="submission" date="2017-03" db="EMBL/GenBank/DDBJ databases">
        <authorList>
            <person name="Afonso C.L."/>
            <person name="Miller P.J."/>
            <person name="Scott M.A."/>
            <person name="Spackman E."/>
            <person name="Goraichik I."/>
            <person name="Dimitrov K.M."/>
            <person name="Suarez D.L."/>
            <person name="Swayne D.E."/>
        </authorList>
    </citation>
    <scope>NUCLEOTIDE SEQUENCE [LARGE SCALE GENOMIC DNA]</scope>
    <source>
        <strain evidence="2 3">CECT 8287</strain>
    </source>
</reference>
<evidence type="ECO:0000256" key="1">
    <source>
        <dbReference type="SAM" id="MobiDB-lite"/>
    </source>
</evidence>
<dbReference type="Proteomes" id="UP000193827">
    <property type="component" value="Unassembled WGS sequence"/>
</dbReference>
<dbReference type="RefSeq" id="WP_085891988.1">
    <property type="nucleotide sequence ID" value="NZ_FWFL01000004.1"/>
</dbReference>
<evidence type="ECO:0000313" key="2">
    <source>
        <dbReference type="EMBL" id="SLN36481.1"/>
    </source>
</evidence>
<sequence>MTRDKFGTVAALQYANRPKLDFATIVREFDTSFQLVDGQERSQTWISSDLVIIDRDLVRVALGWLDPTAADAPWHLIVAVGHTPRQANIAPVPGYIDSLAQYIVGHFSYLLPYDALLHGTVNRPVSSKVIRTVADLLRFSENTVPHDILPRDKDRFIVTGTQMCPLNASLETNGHHAPPDEAHNHDDTHASTPIDVNLRAEHGISLPKRLTIYTLGMTMALQVPPLGAFLLTYAALRDGAIAIS</sequence>
<dbReference type="OrthoDB" id="7855251at2"/>
<feature type="region of interest" description="Disordered" evidence="1">
    <location>
        <begin position="168"/>
        <end position="191"/>
    </location>
</feature>
<dbReference type="AlphaFoldDB" id="A0A1Y5SF28"/>
<accession>A0A1Y5SF28</accession>
<name>A0A1Y5SF28_9RHOB</name>
<protein>
    <submittedName>
        <fullName evidence="2">Uncharacterized protein</fullName>
    </submittedName>
</protein>